<feature type="domain" description="Glycosyltransferase 61 catalytic" evidence="7">
    <location>
        <begin position="189"/>
        <end position="380"/>
    </location>
</feature>
<dbReference type="InterPro" id="IPR049625">
    <property type="entry name" value="Glyco_transf_61_cat"/>
</dbReference>
<evidence type="ECO:0000256" key="1">
    <source>
        <dbReference type="ARBA" id="ARBA00004323"/>
    </source>
</evidence>
<evidence type="ECO:0000256" key="5">
    <source>
        <dbReference type="ARBA" id="ARBA00023180"/>
    </source>
</evidence>
<dbReference type="EMBL" id="JAMRDG010000001">
    <property type="protein sequence ID" value="KAJ3699249.1"/>
    <property type="molecule type" value="Genomic_DNA"/>
</dbReference>
<evidence type="ECO:0000256" key="2">
    <source>
        <dbReference type="ARBA" id="ARBA00004881"/>
    </source>
</evidence>
<keyword evidence="5" id="KW-0325">Glycoprotein</keyword>
<comment type="subcellular location">
    <subcellularLocation>
        <location evidence="1">Golgi apparatus membrane</location>
        <topology evidence="1">Single-pass type II membrane protein</topology>
    </subcellularLocation>
</comment>
<gene>
    <name evidence="8" type="ORF">LUZ61_002954</name>
</gene>
<name>A0AAD6ESA9_9POAL</name>
<feature type="region of interest" description="Disordered" evidence="6">
    <location>
        <begin position="57"/>
        <end position="81"/>
    </location>
</feature>
<sequence length="489" mass="55725">MEYQIKRAMSVRKIITGLMIASFLVSLVYSYFSASSVSHAASSVSHTAHRISLSAGLNGQTSGMQEHDHMTSGRKGEENMKNKTSKVLPLLSCDLNDYRSDVCEIYSNVRIHGNSSSIFYSSDKTMNLKENRTWTIKPYTRKYDSYVIENVRAVTIKPLYASAEAPKCNLYHNITAVVFSKGIYAGKNFFHDFSDVLVPLFITARQFEGEVQILMADFQPIWIEKHKKFFNQISNYEIIDFNQENQVHCYPRAIVGLYSHNDFTVDPSRTPNNYSMLDFARLMRRTYSLEREFAANLVEGSKKKPRLLIIARNRTRKLLNIGEVIAVGEELGFEVAVNESSLHTNVEDFARMVNSFDVMLAVHGAGLTNEVFLPTNAVVIQIVPLGNLHWISYNFYGIAPTKMMLKYLQYCISEEESTLIYLYPRDHAVFTDPDSIHKQGWAALDKIYLSQQSVKVNITRFKPILARALELLGDRNFNVASQELLFCPN</sequence>
<proteinExistence type="predicted"/>
<protein>
    <recommendedName>
        <fullName evidence="7">Glycosyltransferase 61 catalytic domain-containing protein</fullName>
    </recommendedName>
</protein>
<evidence type="ECO:0000259" key="7">
    <source>
        <dbReference type="Pfam" id="PF04577"/>
    </source>
</evidence>
<dbReference type="InterPro" id="IPR007657">
    <property type="entry name" value="Glycosyltransferase_61"/>
</dbReference>
<comment type="pathway">
    <text evidence="2">Glycan metabolism.</text>
</comment>
<keyword evidence="4" id="KW-0808">Transferase</keyword>
<evidence type="ECO:0000313" key="8">
    <source>
        <dbReference type="EMBL" id="KAJ3699249.1"/>
    </source>
</evidence>
<dbReference type="GO" id="GO:0000139">
    <property type="term" value="C:Golgi membrane"/>
    <property type="evidence" value="ECO:0007669"/>
    <property type="project" value="UniProtKB-SubCell"/>
</dbReference>
<evidence type="ECO:0000256" key="4">
    <source>
        <dbReference type="ARBA" id="ARBA00022679"/>
    </source>
</evidence>
<evidence type="ECO:0000313" key="9">
    <source>
        <dbReference type="Proteomes" id="UP001210211"/>
    </source>
</evidence>
<reference evidence="8 9" key="1">
    <citation type="journal article" date="2022" name="Cell">
        <title>Repeat-based holocentromeres influence genome architecture and karyotype evolution.</title>
        <authorList>
            <person name="Hofstatter P.G."/>
            <person name="Thangavel G."/>
            <person name="Lux T."/>
            <person name="Neumann P."/>
            <person name="Vondrak T."/>
            <person name="Novak P."/>
            <person name="Zhang M."/>
            <person name="Costa L."/>
            <person name="Castellani M."/>
            <person name="Scott A."/>
            <person name="Toegelov H."/>
            <person name="Fuchs J."/>
            <person name="Mata-Sucre Y."/>
            <person name="Dias Y."/>
            <person name="Vanzela A.L.L."/>
            <person name="Huettel B."/>
            <person name="Almeida C.C.S."/>
            <person name="Simkova H."/>
            <person name="Souza G."/>
            <person name="Pedrosa-Harand A."/>
            <person name="Macas J."/>
            <person name="Mayer K.F.X."/>
            <person name="Houben A."/>
            <person name="Marques A."/>
        </authorList>
    </citation>
    <scope>NUCLEOTIDE SEQUENCE [LARGE SCALE GENOMIC DNA]</scope>
    <source>
        <strain evidence="8">RhyTen1mFocal</strain>
    </source>
</reference>
<evidence type="ECO:0000256" key="6">
    <source>
        <dbReference type="SAM" id="MobiDB-lite"/>
    </source>
</evidence>
<keyword evidence="9" id="KW-1185">Reference proteome</keyword>
<dbReference type="GO" id="GO:0016763">
    <property type="term" value="F:pentosyltransferase activity"/>
    <property type="evidence" value="ECO:0007669"/>
    <property type="project" value="UniProtKB-ARBA"/>
</dbReference>
<feature type="compositionally biased region" description="Basic and acidic residues" evidence="6">
    <location>
        <begin position="65"/>
        <end position="81"/>
    </location>
</feature>
<organism evidence="8 9">
    <name type="scientific">Rhynchospora tenuis</name>
    <dbReference type="NCBI Taxonomy" id="198213"/>
    <lineage>
        <taxon>Eukaryota</taxon>
        <taxon>Viridiplantae</taxon>
        <taxon>Streptophyta</taxon>
        <taxon>Embryophyta</taxon>
        <taxon>Tracheophyta</taxon>
        <taxon>Spermatophyta</taxon>
        <taxon>Magnoliopsida</taxon>
        <taxon>Liliopsida</taxon>
        <taxon>Poales</taxon>
        <taxon>Cyperaceae</taxon>
        <taxon>Cyperoideae</taxon>
        <taxon>Rhynchosporeae</taxon>
        <taxon>Rhynchospora</taxon>
    </lineage>
</organism>
<dbReference type="Proteomes" id="UP001210211">
    <property type="component" value="Unassembled WGS sequence"/>
</dbReference>
<evidence type="ECO:0000256" key="3">
    <source>
        <dbReference type="ARBA" id="ARBA00022676"/>
    </source>
</evidence>
<dbReference type="PANTHER" id="PTHR20961">
    <property type="entry name" value="GLYCOSYLTRANSFERASE"/>
    <property type="match status" value="1"/>
</dbReference>
<dbReference type="Pfam" id="PF04577">
    <property type="entry name" value="Glyco_transf_61"/>
    <property type="match status" value="1"/>
</dbReference>
<dbReference type="PANTHER" id="PTHR20961:SF5">
    <property type="entry name" value="GLYCOSYLTRANSFERASE-RELATED"/>
    <property type="match status" value="1"/>
</dbReference>
<accession>A0AAD6ESA9</accession>
<keyword evidence="3" id="KW-0328">Glycosyltransferase</keyword>
<dbReference type="AlphaFoldDB" id="A0AAD6ESA9"/>
<comment type="caution">
    <text evidence="8">The sequence shown here is derived from an EMBL/GenBank/DDBJ whole genome shotgun (WGS) entry which is preliminary data.</text>
</comment>